<dbReference type="PANTHER" id="PTHR14027">
    <property type="entry name" value="RNA POLYMERASE-ASSOCIATED PROTEIN CTR9"/>
    <property type="match status" value="1"/>
</dbReference>
<dbReference type="GO" id="GO:0000993">
    <property type="term" value="F:RNA polymerase II complex binding"/>
    <property type="evidence" value="ECO:0007669"/>
    <property type="project" value="TreeGrafter"/>
</dbReference>
<gene>
    <name evidence="4" type="ORF">TCLT_LOCUS1890</name>
</gene>
<reference evidence="6" key="1">
    <citation type="submission" date="2017-02" db="UniProtKB">
        <authorList>
            <consortium name="WormBaseParasite"/>
        </authorList>
    </citation>
    <scope>IDENTIFICATION</scope>
</reference>
<feature type="compositionally biased region" description="Basic residues" evidence="3">
    <location>
        <begin position="193"/>
        <end position="203"/>
    </location>
</feature>
<feature type="compositionally biased region" description="Basic and acidic residues" evidence="3">
    <location>
        <begin position="180"/>
        <end position="192"/>
    </location>
</feature>
<feature type="compositionally biased region" description="Acidic residues" evidence="3">
    <location>
        <begin position="378"/>
        <end position="399"/>
    </location>
</feature>
<proteinExistence type="predicted"/>
<evidence type="ECO:0000313" key="4">
    <source>
        <dbReference type="EMBL" id="VDM97568.1"/>
    </source>
</evidence>
<keyword evidence="5" id="KW-1185">Reference proteome</keyword>
<dbReference type="PANTHER" id="PTHR14027:SF2">
    <property type="entry name" value="RNA POLYMERASE-ASSOCIATED PROTEIN CTR9 HOMOLOG"/>
    <property type="match status" value="1"/>
</dbReference>
<feature type="compositionally biased region" description="Acidic residues" evidence="3">
    <location>
        <begin position="169"/>
        <end position="179"/>
    </location>
</feature>
<dbReference type="InterPro" id="IPR031101">
    <property type="entry name" value="Ctr9"/>
</dbReference>
<evidence type="ECO:0000256" key="3">
    <source>
        <dbReference type="SAM" id="MobiDB-lite"/>
    </source>
</evidence>
<evidence type="ECO:0000256" key="2">
    <source>
        <dbReference type="ARBA" id="ARBA00022803"/>
    </source>
</evidence>
<dbReference type="GO" id="GO:0016593">
    <property type="term" value="C:Cdc73/Paf1 complex"/>
    <property type="evidence" value="ECO:0007669"/>
    <property type="project" value="TreeGrafter"/>
</dbReference>
<feature type="compositionally biased region" description="Basic and acidic residues" evidence="3">
    <location>
        <begin position="233"/>
        <end position="244"/>
    </location>
</feature>
<dbReference type="Proteomes" id="UP000276776">
    <property type="component" value="Unassembled WGS sequence"/>
</dbReference>
<dbReference type="OrthoDB" id="5877605at2759"/>
<dbReference type="OMA" id="AHEARAC"/>
<dbReference type="EMBL" id="UYYF01000299">
    <property type="protein sequence ID" value="VDM97568.1"/>
    <property type="molecule type" value="Genomic_DNA"/>
</dbReference>
<dbReference type="GO" id="GO:0006368">
    <property type="term" value="P:transcription elongation by RNA polymerase II"/>
    <property type="evidence" value="ECO:0007669"/>
    <property type="project" value="TreeGrafter"/>
</dbReference>
<feature type="region of interest" description="Disordered" evidence="3">
    <location>
        <begin position="154"/>
        <end position="399"/>
    </location>
</feature>
<feature type="compositionally biased region" description="Low complexity" evidence="3">
    <location>
        <begin position="322"/>
        <end position="333"/>
    </location>
</feature>
<feature type="compositionally biased region" description="Polar residues" evidence="3">
    <location>
        <begin position="270"/>
        <end position="292"/>
    </location>
</feature>
<dbReference type="AlphaFoldDB" id="A0A0N5CNW3"/>
<evidence type="ECO:0000313" key="5">
    <source>
        <dbReference type="Proteomes" id="UP000276776"/>
    </source>
</evidence>
<feature type="compositionally biased region" description="Basic residues" evidence="3">
    <location>
        <begin position="155"/>
        <end position="165"/>
    </location>
</feature>
<name>A0A0N5CNW3_THECL</name>
<sequence length="399" mass="46382">MVLKFNHAFVLQKLSTQRLRDDKSSLEMVTGAVNDLRTAARIFEYISRNKDDTMGQARLVSRTVSAHEARACYDFLTQAQTYLQRAKAQDEEDQRQRQRQEEERQALRRQQEQEVKEREEKARKELEALKQMRQEYVEKTKEILRLPKIVEEKRARRSGSVKRRKDREGDEFVNDDSDLGDWKSSEGGETRKKKEKRGRKKRDRREVSSAGSGGELDEAERRHRRENRKSKKMRYDRTDFEISAKQKMKVKSREFVQSDESSSDEDIVRSKSQIQDLSDDATSSVNRQITRSDSNDEDSTRQVETDDDSDGDHPKIKRRAARSTSDQIDSSSSSEDRARSPSESNSDSQVQETPVKAVRRRRILSSDEESEKNVDIGEINEENKDNDDEEGGFEIGDDD</sequence>
<dbReference type="GO" id="GO:0006355">
    <property type="term" value="P:regulation of DNA-templated transcription"/>
    <property type="evidence" value="ECO:0007669"/>
    <property type="project" value="InterPro"/>
</dbReference>
<evidence type="ECO:0000256" key="1">
    <source>
        <dbReference type="ARBA" id="ARBA00022737"/>
    </source>
</evidence>
<dbReference type="STRING" id="103827.A0A0N5CNW3"/>
<keyword evidence="2" id="KW-0802">TPR repeat</keyword>
<feature type="compositionally biased region" description="Basic residues" evidence="3">
    <location>
        <begin position="222"/>
        <end position="232"/>
    </location>
</feature>
<reference evidence="4 5" key="2">
    <citation type="submission" date="2018-11" db="EMBL/GenBank/DDBJ databases">
        <authorList>
            <consortium name="Pathogen Informatics"/>
        </authorList>
    </citation>
    <scope>NUCLEOTIDE SEQUENCE [LARGE SCALE GENOMIC DNA]</scope>
</reference>
<organism evidence="6">
    <name type="scientific">Thelazia callipaeda</name>
    <name type="common">Oriental eyeworm</name>
    <name type="synonym">Parasitic nematode</name>
    <dbReference type="NCBI Taxonomy" id="103827"/>
    <lineage>
        <taxon>Eukaryota</taxon>
        <taxon>Metazoa</taxon>
        <taxon>Ecdysozoa</taxon>
        <taxon>Nematoda</taxon>
        <taxon>Chromadorea</taxon>
        <taxon>Rhabditida</taxon>
        <taxon>Spirurina</taxon>
        <taxon>Spiruromorpha</taxon>
        <taxon>Thelazioidea</taxon>
        <taxon>Thelaziidae</taxon>
        <taxon>Thelazia</taxon>
    </lineage>
</organism>
<feature type="compositionally biased region" description="Basic and acidic residues" evidence="3">
    <location>
        <begin position="94"/>
        <end position="119"/>
    </location>
</feature>
<keyword evidence="1" id="KW-0677">Repeat</keyword>
<evidence type="ECO:0000313" key="6">
    <source>
        <dbReference type="WBParaSite" id="TCLT_0000188901-mRNA-1"/>
    </source>
</evidence>
<dbReference type="WBParaSite" id="TCLT_0000188901-mRNA-1">
    <property type="protein sequence ID" value="TCLT_0000188901-mRNA-1"/>
    <property type="gene ID" value="TCLT_0000188901"/>
</dbReference>
<protein>
    <submittedName>
        <fullName evidence="6">SNR27</fullName>
    </submittedName>
</protein>
<accession>A0A0N5CNW3</accession>
<feature type="region of interest" description="Disordered" evidence="3">
    <location>
        <begin position="87"/>
        <end position="119"/>
    </location>
</feature>